<name>A0ABR0C9T6_PURLI</name>
<gene>
    <name evidence="5" type="ORF">Purlil1_2314</name>
</gene>
<keyword evidence="1" id="KW-0378">Hydrolase</keyword>
<feature type="transmembrane region" description="Helical" evidence="3">
    <location>
        <begin position="1205"/>
        <end position="1225"/>
    </location>
</feature>
<feature type="region of interest" description="Disordered" evidence="2">
    <location>
        <begin position="1128"/>
        <end position="1160"/>
    </location>
</feature>
<comment type="caution">
    <text evidence="5">The sequence shown here is derived from an EMBL/GenBank/DDBJ whole genome shotgun (WGS) entry which is preliminary data.</text>
</comment>
<dbReference type="InterPro" id="IPR041437">
    <property type="entry name" value="GH115_C"/>
</dbReference>
<dbReference type="Pfam" id="PF17829">
    <property type="entry name" value="GH115_C"/>
    <property type="match status" value="1"/>
</dbReference>
<evidence type="ECO:0000256" key="2">
    <source>
        <dbReference type="SAM" id="MobiDB-lite"/>
    </source>
</evidence>
<keyword evidence="3" id="KW-0812">Transmembrane</keyword>
<keyword evidence="3" id="KW-0472">Membrane</keyword>
<dbReference type="InterPro" id="IPR029018">
    <property type="entry name" value="Hex-like_dom2"/>
</dbReference>
<dbReference type="EMBL" id="JAWRVI010000006">
    <property type="protein sequence ID" value="KAK4093157.1"/>
    <property type="molecule type" value="Genomic_DNA"/>
</dbReference>
<evidence type="ECO:0000259" key="4">
    <source>
        <dbReference type="Pfam" id="PF17829"/>
    </source>
</evidence>
<dbReference type="Gene3D" id="2.60.120.1620">
    <property type="match status" value="1"/>
</dbReference>
<dbReference type="SUPFAM" id="SSF55545">
    <property type="entry name" value="beta-N-acetylhexosaminidase-like domain"/>
    <property type="match status" value="1"/>
</dbReference>
<feature type="domain" description="Gylcosyl hydrolase 115 C-terminal" evidence="4">
    <location>
        <begin position="787"/>
        <end position="955"/>
    </location>
</feature>
<sequence>MFEQSIVAFAPGKGFDLVGADIFVEEKEPEGVFIAARNLVKDFAKVTGSGGNAVISERRSPTKSKSVIIIGSVPQSSTIRSLHDGRSIDTTPIEGKWESWMTTCVANPFEGYDNALVIAGSDKRGTIFGIYSLCEQIGVSPWHWWADVPPKRHDEIWALPVSTVNGEPSVKYRGIFINDESPGMDSWVHEKFGPKFDARLYHYIFELLLRLKANFMWPAMWRGYPYPGRSFFVDDPKNQALADTYGIVMGTSHHEPMQRAMNEWSTTQPDGTWDWDRNRAKVTQYFEEGAERARPYESYFTLGMRGEGDNPINGSDPPRILREVLATQRDIIKKNYGREDGVLQLMALYNEVQKYYDNGLEIPEDVTLLFSDDNFGTLRRLPNEDELKRPGGSGFYYHFQYTGYPRCYRWMNSNTLGKAWHQLQLAYERGANRIWVINVGDLKPIEVPMSFAFDLAWNVKSIRADAFTTYYKELATREFGGDHSERIAKAWNDFDRLVALRKQDHIDVDTFVLLKYNEADTIVGRWKKLYQDAKSINVELDEQYKSAFFQLVLQPIKASYLCTLLRVTQYRNQLFAKQRRNTTNVLFFRSLKLLDKDHELTEEYHSINNGKWNHYLRQPHYGYGPTGAQPSRNMIEGLCYVQTKEDSNPSIGHMGIAVEGIEGINPGHINEDSDRTHPSRKWLEPGVTLPFITPYGPQSRYFEVFHRGTKAFSWVAKPQYDWITLSQYQGHLNPQDDDTKVTILIDWPRVPPAFDENVYIEIVGTRDGYEKVHVVVRNYFVPDEFTGFVETSGHLAIDAGNWATAPYVSLPALGRPLAGSVTLPNDTDFSKADELPFLRYPVWVFSGRDNANLELQFNMTLETDPRDRMEYDLRWDGGAVQRYRLTEDDPGNDKGLPRGWNVAVMDCVWRKNHNLSGVGVGAHTLEIRFRKPNMILEKLVMDLGDLRYTYLGPPESDYVEATGGSIVEVGVEDSLALSCNFPSSPRATSRSLERSIPLRLPPQPGHSLFGGTRHLTLLAEALHRAIFPSPDRAGRIALPLHAVLANDVLAAKSGLHPGDATFQGRGCLDGESVAAVGPGSCDGALGVLAGAALADATTVAHGVVTAVTEYITGRVTAAHIIVVTYESPKDPSRNVDKLASTGQQQWDRPADHAPKENEYGSLSQSPYGILRILGGWGNVSMFRSMIAGTSTAMILGITASMASSLIWGTATLPFVVFSSLGFALGSARWYMVSSQEALLQLRRYPALLRMHIVANFPWLPEYAARDVRWFTPERFAVDWVQRSVLVAGWLSAQPALEELHSQVQAAIVQKYVDEAPGEEEHEATKN</sequence>
<dbReference type="PANTHER" id="PTHR37842:SF2">
    <property type="entry name" value="GYLCOSYL HYDROLASE 115 C-TERMINAL DOMAIN-CONTAINING PROTEIN"/>
    <property type="match status" value="1"/>
</dbReference>
<dbReference type="Gene3D" id="3.20.20.520">
    <property type="entry name" value="Glycosyl hydrolase family 115"/>
    <property type="match status" value="1"/>
</dbReference>
<reference evidence="5 6" key="1">
    <citation type="journal article" date="2024" name="Microbiol. Resour. Announc.">
        <title>Genome annotations for the ascomycete fungi Trichoderma harzianum, Trichoderma aggressivum, and Purpureocillium lilacinum.</title>
        <authorList>
            <person name="Beijen E.P.W."/>
            <person name="Ohm R.A."/>
        </authorList>
    </citation>
    <scope>NUCLEOTIDE SEQUENCE [LARGE SCALE GENOMIC DNA]</scope>
    <source>
        <strain evidence="5 6">CBS 150709</strain>
    </source>
</reference>
<evidence type="ECO:0000313" key="6">
    <source>
        <dbReference type="Proteomes" id="UP001287286"/>
    </source>
</evidence>
<dbReference type="Proteomes" id="UP001287286">
    <property type="component" value="Unassembled WGS sequence"/>
</dbReference>
<dbReference type="Gene3D" id="1.20.58.2150">
    <property type="match status" value="1"/>
</dbReference>
<proteinExistence type="predicted"/>
<feature type="compositionally biased region" description="Basic and acidic residues" evidence="2">
    <location>
        <begin position="1148"/>
        <end position="1158"/>
    </location>
</feature>
<dbReference type="PANTHER" id="PTHR37842">
    <property type="match status" value="1"/>
</dbReference>
<dbReference type="InterPro" id="IPR042301">
    <property type="entry name" value="GH115_sf"/>
</dbReference>
<dbReference type="Pfam" id="PF15979">
    <property type="entry name" value="Glyco_hydro_115"/>
    <property type="match status" value="1"/>
</dbReference>
<protein>
    <submittedName>
        <fullName evidence="5">CAZyme family GH115</fullName>
    </submittedName>
</protein>
<accession>A0ABR0C9T6</accession>
<organism evidence="5 6">
    <name type="scientific">Purpureocillium lilacinum</name>
    <name type="common">Paecilomyces lilacinus</name>
    <dbReference type="NCBI Taxonomy" id="33203"/>
    <lineage>
        <taxon>Eukaryota</taxon>
        <taxon>Fungi</taxon>
        <taxon>Dikarya</taxon>
        <taxon>Ascomycota</taxon>
        <taxon>Pezizomycotina</taxon>
        <taxon>Sordariomycetes</taxon>
        <taxon>Hypocreomycetidae</taxon>
        <taxon>Hypocreales</taxon>
        <taxon>Ophiocordycipitaceae</taxon>
        <taxon>Purpureocillium</taxon>
    </lineage>
</organism>
<evidence type="ECO:0000256" key="3">
    <source>
        <dbReference type="SAM" id="Phobius"/>
    </source>
</evidence>
<keyword evidence="6" id="KW-1185">Reference proteome</keyword>
<evidence type="ECO:0000256" key="1">
    <source>
        <dbReference type="ARBA" id="ARBA00022801"/>
    </source>
</evidence>
<keyword evidence="3" id="KW-1133">Transmembrane helix</keyword>
<evidence type="ECO:0000313" key="5">
    <source>
        <dbReference type="EMBL" id="KAK4093157.1"/>
    </source>
</evidence>
<dbReference type="InterPro" id="IPR031924">
    <property type="entry name" value="GH115"/>
</dbReference>
<dbReference type="Gene3D" id="3.30.379.10">
    <property type="entry name" value="Chitobiase/beta-hexosaminidase domain 2-like"/>
    <property type="match status" value="1"/>
</dbReference>